<dbReference type="Proteomes" id="UP000274661">
    <property type="component" value="Unassembled WGS sequence"/>
</dbReference>
<dbReference type="EMBL" id="RWJF01000001">
    <property type="protein sequence ID" value="RST31494.1"/>
    <property type="molecule type" value="Genomic_DNA"/>
</dbReference>
<evidence type="ECO:0000256" key="2">
    <source>
        <dbReference type="SAM" id="MobiDB-lite"/>
    </source>
</evidence>
<dbReference type="GO" id="GO:0006508">
    <property type="term" value="P:proteolysis"/>
    <property type="evidence" value="ECO:0007669"/>
    <property type="project" value="InterPro"/>
</dbReference>
<evidence type="ECO:0000313" key="5">
    <source>
        <dbReference type="Proteomes" id="UP000274661"/>
    </source>
</evidence>
<dbReference type="OrthoDB" id="9771666at2"/>
<keyword evidence="1 4" id="KW-0378">Hydrolase</keyword>
<comment type="caution">
    <text evidence="4">The sequence shown here is derived from an EMBL/GenBank/DDBJ whole genome shotgun (WGS) entry which is preliminary data.</text>
</comment>
<evidence type="ECO:0000259" key="3">
    <source>
        <dbReference type="Pfam" id="PF12146"/>
    </source>
</evidence>
<sequence>MRRVADLPGAGVQVMSVTVLAWLLSIAPVPPAAPPTAPTSAASRPISAAGSHAVDGAVPARSAAARQRAKVNEPASSGAGQAVPGAIATEVRISSEPGVVLAGTLYLPGGHGKGPYPLAVLIKGQGRYGRGGYSEIIKRLTADGIAALEYDKRGVGQSTGTYEEDPERLTADAAAAVAAMRRRPEIVGSRIALVGHSGGGVIAPAAAAADPHIVAVVTLAGNVGDGLPYVRKGIYRQMMKMIVGGSDTLVGPAADAAVTLLQARVDSRDAETIARLRANAVARFEAAGFPRPQAEQALAMIDVPEAWNANKFHSASDLKTLHIPVLAVYGTMDPMALDDAPAARAALASNRRARIVMLDGLGHSFQEGEVTGTPDGASNLGPYLGSPRLLTLVGDWLRDTLSEGGKEMGQVR</sequence>
<gene>
    <name evidence="4" type="ORF">HMF7854_12075</name>
</gene>
<dbReference type="AlphaFoldDB" id="A0A429VC12"/>
<dbReference type="Pfam" id="PF12146">
    <property type="entry name" value="Hydrolase_4"/>
    <property type="match status" value="1"/>
</dbReference>
<evidence type="ECO:0000256" key="1">
    <source>
        <dbReference type="ARBA" id="ARBA00022801"/>
    </source>
</evidence>
<dbReference type="RefSeq" id="WP_126719321.1">
    <property type="nucleotide sequence ID" value="NZ_RWJF01000001.1"/>
</dbReference>
<dbReference type="GO" id="GO:0052689">
    <property type="term" value="F:carboxylic ester hydrolase activity"/>
    <property type="evidence" value="ECO:0007669"/>
    <property type="project" value="TreeGrafter"/>
</dbReference>
<accession>A0A429VC12</accession>
<organism evidence="4 5">
    <name type="scientific">Sphingomonas ginkgonis</name>
    <dbReference type="NCBI Taxonomy" id="2315330"/>
    <lineage>
        <taxon>Bacteria</taxon>
        <taxon>Pseudomonadati</taxon>
        <taxon>Pseudomonadota</taxon>
        <taxon>Alphaproteobacteria</taxon>
        <taxon>Sphingomonadales</taxon>
        <taxon>Sphingomonadaceae</taxon>
        <taxon>Sphingomonas</taxon>
    </lineage>
</organism>
<dbReference type="Gene3D" id="3.40.50.1820">
    <property type="entry name" value="alpha/beta hydrolase"/>
    <property type="match status" value="1"/>
</dbReference>
<protein>
    <submittedName>
        <fullName evidence="4">Alpha/beta hydrolase</fullName>
    </submittedName>
</protein>
<evidence type="ECO:0000313" key="4">
    <source>
        <dbReference type="EMBL" id="RST31494.1"/>
    </source>
</evidence>
<proteinExistence type="predicted"/>
<dbReference type="SUPFAM" id="SSF53474">
    <property type="entry name" value="alpha/beta-Hydrolases"/>
    <property type="match status" value="1"/>
</dbReference>
<feature type="region of interest" description="Disordered" evidence="2">
    <location>
        <begin position="57"/>
        <end position="82"/>
    </location>
</feature>
<dbReference type="InterPro" id="IPR053145">
    <property type="entry name" value="AB_hydrolase_Est10"/>
</dbReference>
<feature type="domain" description="Serine aminopeptidase S33" evidence="3">
    <location>
        <begin position="131"/>
        <end position="365"/>
    </location>
</feature>
<dbReference type="PROSITE" id="PS00708">
    <property type="entry name" value="PRO_ENDOPEP_SER"/>
    <property type="match status" value="1"/>
</dbReference>
<dbReference type="PANTHER" id="PTHR43265:SF1">
    <property type="entry name" value="ESTERASE ESTD"/>
    <property type="match status" value="1"/>
</dbReference>
<dbReference type="PANTHER" id="PTHR43265">
    <property type="entry name" value="ESTERASE ESTD"/>
    <property type="match status" value="1"/>
</dbReference>
<dbReference type="InterPro" id="IPR029058">
    <property type="entry name" value="AB_hydrolase_fold"/>
</dbReference>
<name>A0A429VC12_9SPHN</name>
<dbReference type="InterPro" id="IPR022742">
    <property type="entry name" value="Hydrolase_4"/>
</dbReference>
<dbReference type="GO" id="GO:0004252">
    <property type="term" value="F:serine-type endopeptidase activity"/>
    <property type="evidence" value="ECO:0007669"/>
    <property type="project" value="InterPro"/>
</dbReference>
<dbReference type="InterPro" id="IPR002471">
    <property type="entry name" value="Pept_S9_AS"/>
</dbReference>
<reference evidence="4 5" key="1">
    <citation type="submission" date="2018-12" db="EMBL/GenBank/DDBJ databases">
        <title>Sphingomonas sp. HMF7854 Genome sequencing and assembly.</title>
        <authorList>
            <person name="Cha I."/>
            <person name="Kang H."/>
            <person name="Kim H."/>
            <person name="Kang J."/>
            <person name="Joh K."/>
        </authorList>
    </citation>
    <scope>NUCLEOTIDE SEQUENCE [LARGE SCALE GENOMIC DNA]</scope>
    <source>
        <strain evidence="4 5">HMF7854</strain>
    </source>
</reference>
<keyword evidence="5" id="KW-1185">Reference proteome</keyword>